<feature type="domain" description="Peptidoglycan binding-like" evidence="3">
    <location>
        <begin position="55"/>
        <end position="110"/>
    </location>
</feature>
<evidence type="ECO:0000256" key="2">
    <source>
        <dbReference type="SAM" id="SignalP"/>
    </source>
</evidence>
<evidence type="ECO:0000256" key="1">
    <source>
        <dbReference type="SAM" id="MobiDB-lite"/>
    </source>
</evidence>
<dbReference type="SUPFAM" id="SSF47090">
    <property type="entry name" value="PGBD-like"/>
    <property type="match status" value="1"/>
</dbReference>
<name>A0A543FCP4_9NOCA</name>
<sequence length="113" mass="11843">MTFRTLIAATALAAGLLTATAPAWAAPAPRDSDPAERAKGCGYGDSHPTLSRGSSGDAVRQAQCLLHLHGYPVKIDGAFGPDTEQAVEKFQSAHGLKIDGVVGPDTWTALYFY</sequence>
<dbReference type="AlphaFoldDB" id="A0A543FCP4"/>
<reference evidence="4 5" key="1">
    <citation type="submission" date="2019-06" db="EMBL/GenBank/DDBJ databases">
        <title>Sequencing the genomes of 1000 actinobacteria strains.</title>
        <authorList>
            <person name="Klenk H.-P."/>
        </authorList>
    </citation>
    <scope>NUCLEOTIDE SEQUENCE [LARGE SCALE GENOMIC DNA]</scope>
    <source>
        <strain evidence="4 5">DSM 103495</strain>
    </source>
</reference>
<dbReference type="RefSeq" id="WP_246124035.1">
    <property type="nucleotide sequence ID" value="NZ_VFPG01000001.1"/>
</dbReference>
<keyword evidence="5" id="KW-1185">Reference proteome</keyword>
<dbReference type="Proteomes" id="UP000316331">
    <property type="component" value="Unassembled WGS sequence"/>
</dbReference>
<organism evidence="4 5">
    <name type="scientific">Nocardia bhagyanarayanae</name>
    <dbReference type="NCBI Taxonomy" id="1215925"/>
    <lineage>
        <taxon>Bacteria</taxon>
        <taxon>Bacillati</taxon>
        <taxon>Actinomycetota</taxon>
        <taxon>Actinomycetes</taxon>
        <taxon>Mycobacteriales</taxon>
        <taxon>Nocardiaceae</taxon>
        <taxon>Nocardia</taxon>
    </lineage>
</organism>
<evidence type="ECO:0000313" key="4">
    <source>
        <dbReference type="EMBL" id="TQM31466.1"/>
    </source>
</evidence>
<feature type="chain" id="PRO_5022186343" evidence="2">
    <location>
        <begin position="26"/>
        <end position="113"/>
    </location>
</feature>
<proteinExistence type="predicted"/>
<dbReference type="InterPro" id="IPR036366">
    <property type="entry name" value="PGBDSf"/>
</dbReference>
<feature type="region of interest" description="Disordered" evidence="1">
    <location>
        <begin position="25"/>
        <end position="55"/>
    </location>
</feature>
<feature type="signal peptide" evidence="2">
    <location>
        <begin position="1"/>
        <end position="25"/>
    </location>
</feature>
<accession>A0A543FCP4</accession>
<gene>
    <name evidence="4" type="ORF">FB390_3124</name>
</gene>
<dbReference type="Gene3D" id="1.10.101.10">
    <property type="entry name" value="PGBD-like superfamily/PGBD"/>
    <property type="match status" value="1"/>
</dbReference>
<dbReference type="Pfam" id="PF01471">
    <property type="entry name" value="PG_binding_1"/>
    <property type="match status" value="1"/>
</dbReference>
<keyword evidence="2" id="KW-0732">Signal</keyword>
<evidence type="ECO:0000313" key="5">
    <source>
        <dbReference type="Proteomes" id="UP000316331"/>
    </source>
</evidence>
<comment type="caution">
    <text evidence="4">The sequence shown here is derived from an EMBL/GenBank/DDBJ whole genome shotgun (WGS) entry which is preliminary data.</text>
</comment>
<dbReference type="EMBL" id="VFPG01000001">
    <property type="protein sequence ID" value="TQM31466.1"/>
    <property type="molecule type" value="Genomic_DNA"/>
</dbReference>
<protein>
    <submittedName>
        <fullName evidence="4">Putative peptidoglycan binding protein</fullName>
    </submittedName>
</protein>
<evidence type="ECO:0000259" key="3">
    <source>
        <dbReference type="Pfam" id="PF01471"/>
    </source>
</evidence>
<dbReference type="InterPro" id="IPR002477">
    <property type="entry name" value="Peptidoglycan-bd-like"/>
</dbReference>
<feature type="compositionally biased region" description="Basic and acidic residues" evidence="1">
    <location>
        <begin position="30"/>
        <end position="39"/>
    </location>
</feature>
<dbReference type="InterPro" id="IPR036365">
    <property type="entry name" value="PGBD-like_sf"/>
</dbReference>